<protein>
    <submittedName>
        <fullName evidence="3">Uncharacterized protein</fullName>
    </submittedName>
</protein>
<reference evidence="3 4" key="1">
    <citation type="submission" date="2023-05" db="EMBL/GenBank/DDBJ databases">
        <title>A 100% complete, gapless, phased diploid assembly of the Scenedesmus obliquus UTEX 3031 genome.</title>
        <authorList>
            <person name="Biondi T.C."/>
            <person name="Hanschen E.R."/>
            <person name="Kwon T."/>
            <person name="Eng W."/>
            <person name="Kruse C.P.S."/>
            <person name="Koehler S.I."/>
            <person name="Kunde Y."/>
            <person name="Gleasner C.D."/>
            <person name="You Mak K.T."/>
            <person name="Polle J."/>
            <person name="Hovde B.T."/>
            <person name="Starkenburg S.R."/>
        </authorList>
    </citation>
    <scope>NUCLEOTIDE SEQUENCE [LARGE SCALE GENOMIC DNA]</scope>
    <source>
        <strain evidence="3 4">DOE0152z</strain>
    </source>
</reference>
<evidence type="ECO:0000313" key="3">
    <source>
        <dbReference type="EMBL" id="WIA10494.1"/>
    </source>
</evidence>
<keyword evidence="2" id="KW-0732">Signal</keyword>
<dbReference type="EMBL" id="CP126209">
    <property type="protein sequence ID" value="WIA10494.1"/>
    <property type="molecule type" value="Genomic_DNA"/>
</dbReference>
<sequence length="352" mass="36591">MATVLSKLFLLIGVGGCFASQADDFEGHGRSSDSESSSPSAKSAVSSAGSSKMSLWGSAVSMLPYRRTTSSGDSLASDDCRSSNERSPTASHKTKKQNSASEQGDGFVVIAASASASASSVKRPVHKAAHEDQAIAITTFTSASTTPASPITPTTPTTPTKRSSGRASSNASSVGITCRTSSTSSSSSPRSSSPGSSSSSSLHSPVSRAPGGFGAVSATERAAVKAIKVARRSNKQLFRRKASSGPFQLTAQELQLVTDVHEARADVYIFWAHVFNNAVSSQRKEQAATALGCFLAGDAKAPECMSDVYGFTQVPDRAGKVRRVEDAHGGQVQVMLEVGNKLCWLPVTLFNV</sequence>
<dbReference type="Proteomes" id="UP001244341">
    <property type="component" value="Chromosome 2b"/>
</dbReference>
<evidence type="ECO:0000256" key="1">
    <source>
        <dbReference type="SAM" id="MobiDB-lite"/>
    </source>
</evidence>
<gene>
    <name evidence="3" type="ORF">OEZ85_010683</name>
</gene>
<evidence type="ECO:0000256" key="2">
    <source>
        <dbReference type="SAM" id="SignalP"/>
    </source>
</evidence>
<feature type="signal peptide" evidence="2">
    <location>
        <begin position="1"/>
        <end position="19"/>
    </location>
</feature>
<feature type="compositionally biased region" description="Low complexity" evidence="1">
    <location>
        <begin position="181"/>
        <end position="207"/>
    </location>
</feature>
<organism evidence="3 4">
    <name type="scientific">Tetradesmus obliquus</name>
    <name type="common">Green alga</name>
    <name type="synonym">Acutodesmus obliquus</name>
    <dbReference type="NCBI Taxonomy" id="3088"/>
    <lineage>
        <taxon>Eukaryota</taxon>
        <taxon>Viridiplantae</taxon>
        <taxon>Chlorophyta</taxon>
        <taxon>core chlorophytes</taxon>
        <taxon>Chlorophyceae</taxon>
        <taxon>CS clade</taxon>
        <taxon>Sphaeropleales</taxon>
        <taxon>Scenedesmaceae</taxon>
        <taxon>Tetradesmus</taxon>
    </lineage>
</organism>
<feature type="compositionally biased region" description="Low complexity" evidence="1">
    <location>
        <begin position="34"/>
        <end position="53"/>
    </location>
</feature>
<proteinExistence type="predicted"/>
<feature type="compositionally biased region" description="Low complexity" evidence="1">
    <location>
        <begin position="139"/>
        <end position="173"/>
    </location>
</feature>
<evidence type="ECO:0000313" key="4">
    <source>
        <dbReference type="Proteomes" id="UP001244341"/>
    </source>
</evidence>
<keyword evidence="4" id="KW-1185">Reference proteome</keyword>
<feature type="region of interest" description="Disordered" evidence="1">
    <location>
        <begin position="68"/>
        <end position="102"/>
    </location>
</feature>
<accession>A0ABY8TMZ5</accession>
<feature type="region of interest" description="Disordered" evidence="1">
    <location>
        <begin position="139"/>
        <end position="208"/>
    </location>
</feature>
<feature type="chain" id="PRO_5045269154" evidence="2">
    <location>
        <begin position="20"/>
        <end position="352"/>
    </location>
</feature>
<name>A0ABY8TMZ5_TETOB</name>
<feature type="region of interest" description="Disordered" evidence="1">
    <location>
        <begin position="26"/>
        <end position="53"/>
    </location>
</feature>
<feature type="compositionally biased region" description="Polar residues" evidence="1">
    <location>
        <begin position="85"/>
        <end position="102"/>
    </location>
</feature>